<sequence length="350" mass="36396">MNLITNQNADSSFYGSIAVGTPAMSFNVILDTGSADLWLASSSASGSVPSGISTFDNSSSSTFKDLNTTFSISYGSGAASGTLGQDTVQMAGFQVDSQVFGVVDQITSNLLTSPVSGLLGLGFQSISASGAVPFWEALVDTSGTLDSPLMAFQLTRYIDDANAKALEPGGTFTLGAVNTTLYTGTIDYQDIPNNQEGYWLQEISGMTVNGAAVALTSGTASYAAIDTGTTLIGGPASAIAALYGQISGSEALTGQSAGYWAYPCTTAVNVSLSFGGSSTSWSISNEDFLLEQRDERAGVDRGDTFLKNVYSVFRASPASVGFAELSSVALAMNGRWGARRRRLLGLLRRR</sequence>
<dbReference type="GO" id="GO:0006508">
    <property type="term" value="P:proteolysis"/>
    <property type="evidence" value="ECO:0007669"/>
    <property type="project" value="UniProtKB-KW"/>
</dbReference>
<dbReference type="InterPro" id="IPR033121">
    <property type="entry name" value="PEPTIDASE_A1"/>
</dbReference>
<dbReference type="PANTHER" id="PTHR47966">
    <property type="entry name" value="BETA-SITE APP-CLEAVING ENZYME, ISOFORM A-RELATED"/>
    <property type="match status" value="1"/>
</dbReference>
<comment type="caution">
    <text evidence="8">The sequence shown here is derived from an EMBL/GenBank/DDBJ whole genome shotgun (WGS) entry which is preliminary data.</text>
</comment>
<evidence type="ECO:0000313" key="9">
    <source>
        <dbReference type="Proteomes" id="UP000092993"/>
    </source>
</evidence>
<evidence type="ECO:0000256" key="6">
    <source>
        <dbReference type="RuleBase" id="RU000454"/>
    </source>
</evidence>
<accession>A0A1C7LVC1</accession>
<comment type="similarity">
    <text evidence="1 6">Belongs to the peptidase A1 family.</text>
</comment>
<dbReference type="Gene3D" id="2.40.70.10">
    <property type="entry name" value="Acid Proteases"/>
    <property type="match status" value="2"/>
</dbReference>
<dbReference type="InterPro" id="IPR021109">
    <property type="entry name" value="Peptidase_aspartic_dom_sf"/>
</dbReference>
<evidence type="ECO:0000256" key="1">
    <source>
        <dbReference type="ARBA" id="ARBA00007447"/>
    </source>
</evidence>
<dbReference type="FunFam" id="2.40.70.10:FF:000115">
    <property type="entry name" value="Lysosomal aspartic protease"/>
    <property type="match status" value="1"/>
</dbReference>
<dbReference type="OrthoDB" id="771136at2759"/>
<dbReference type="CDD" id="cd05471">
    <property type="entry name" value="pepsin_like"/>
    <property type="match status" value="1"/>
</dbReference>
<name>A0A1C7LVC1_GRIFR</name>
<keyword evidence="4 6" id="KW-0378">Hydrolase</keyword>
<dbReference type="Proteomes" id="UP000092993">
    <property type="component" value="Unassembled WGS sequence"/>
</dbReference>
<keyword evidence="3 6" id="KW-0064">Aspartyl protease</keyword>
<dbReference type="STRING" id="5627.A0A1C7LVC1"/>
<evidence type="ECO:0000256" key="3">
    <source>
        <dbReference type="ARBA" id="ARBA00022750"/>
    </source>
</evidence>
<keyword evidence="9" id="KW-1185">Reference proteome</keyword>
<feature type="active site" evidence="5">
    <location>
        <position position="31"/>
    </location>
</feature>
<evidence type="ECO:0000256" key="5">
    <source>
        <dbReference type="PIRSR" id="PIRSR601461-1"/>
    </source>
</evidence>
<evidence type="ECO:0000256" key="4">
    <source>
        <dbReference type="ARBA" id="ARBA00022801"/>
    </source>
</evidence>
<dbReference type="PROSITE" id="PS00141">
    <property type="entry name" value="ASP_PROTEASE"/>
    <property type="match status" value="1"/>
</dbReference>
<dbReference type="PRINTS" id="PR00792">
    <property type="entry name" value="PEPSIN"/>
</dbReference>
<dbReference type="InterPro" id="IPR034164">
    <property type="entry name" value="Pepsin-like_dom"/>
</dbReference>
<dbReference type="SUPFAM" id="SSF50630">
    <property type="entry name" value="Acid proteases"/>
    <property type="match status" value="1"/>
</dbReference>
<evidence type="ECO:0000259" key="7">
    <source>
        <dbReference type="PROSITE" id="PS51767"/>
    </source>
</evidence>
<feature type="active site" evidence="5">
    <location>
        <position position="226"/>
    </location>
</feature>
<dbReference type="Pfam" id="PF00026">
    <property type="entry name" value="Asp"/>
    <property type="match status" value="1"/>
</dbReference>
<dbReference type="EMBL" id="LUGG01000027">
    <property type="protein sequence ID" value="OBZ66794.1"/>
    <property type="molecule type" value="Genomic_DNA"/>
</dbReference>
<feature type="domain" description="Peptidase A1" evidence="7">
    <location>
        <begin position="13"/>
        <end position="323"/>
    </location>
</feature>
<dbReference type="InterPro" id="IPR001461">
    <property type="entry name" value="Aspartic_peptidase_A1"/>
</dbReference>
<dbReference type="PANTHER" id="PTHR47966:SF6">
    <property type="entry name" value="PEPTIDASE A1 DOMAIN-CONTAINING PROTEIN"/>
    <property type="match status" value="1"/>
</dbReference>
<organism evidence="8 9">
    <name type="scientific">Grifola frondosa</name>
    <name type="common">Maitake</name>
    <name type="synonym">Polyporus frondosus</name>
    <dbReference type="NCBI Taxonomy" id="5627"/>
    <lineage>
        <taxon>Eukaryota</taxon>
        <taxon>Fungi</taxon>
        <taxon>Dikarya</taxon>
        <taxon>Basidiomycota</taxon>
        <taxon>Agaricomycotina</taxon>
        <taxon>Agaricomycetes</taxon>
        <taxon>Polyporales</taxon>
        <taxon>Grifolaceae</taxon>
        <taxon>Grifola</taxon>
    </lineage>
</organism>
<dbReference type="InterPro" id="IPR001969">
    <property type="entry name" value="Aspartic_peptidase_AS"/>
</dbReference>
<proteinExistence type="inferred from homology"/>
<dbReference type="OMA" id="FHINGHA"/>
<evidence type="ECO:0000256" key="2">
    <source>
        <dbReference type="ARBA" id="ARBA00022670"/>
    </source>
</evidence>
<reference evidence="8 9" key="1">
    <citation type="submission" date="2016-03" db="EMBL/GenBank/DDBJ databases">
        <title>Whole genome sequencing of Grifola frondosa 9006-11.</title>
        <authorList>
            <person name="Min B."/>
            <person name="Park H."/>
            <person name="Kim J.-G."/>
            <person name="Cho H."/>
            <person name="Oh Y.-L."/>
            <person name="Kong W.-S."/>
            <person name="Choi I.-G."/>
        </authorList>
    </citation>
    <scope>NUCLEOTIDE SEQUENCE [LARGE SCALE GENOMIC DNA]</scope>
    <source>
        <strain evidence="8 9">9006-11</strain>
    </source>
</reference>
<dbReference type="PROSITE" id="PS51767">
    <property type="entry name" value="PEPTIDASE_A1"/>
    <property type="match status" value="1"/>
</dbReference>
<evidence type="ECO:0000313" key="8">
    <source>
        <dbReference type="EMBL" id="OBZ66794.1"/>
    </source>
</evidence>
<dbReference type="AlphaFoldDB" id="A0A1C7LVC1"/>
<protein>
    <submittedName>
        <fullName evidence="8">Pepsin A</fullName>
    </submittedName>
</protein>
<gene>
    <name evidence="8" type="primary">PGA_1</name>
    <name evidence="8" type="ORF">A0H81_13096</name>
</gene>
<dbReference type="GO" id="GO:0004190">
    <property type="term" value="F:aspartic-type endopeptidase activity"/>
    <property type="evidence" value="ECO:0007669"/>
    <property type="project" value="UniProtKB-KW"/>
</dbReference>
<keyword evidence="2 6" id="KW-0645">Protease</keyword>